<keyword evidence="5" id="KW-0498">Mitosis</keyword>
<dbReference type="PANTHER" id="PTHR15459">
    <property type="entry name" value="POLYAMINE-MODULATED FACTOR 1"/>
    <property type="match status" value="1"/>
</dbReference>
<evidence type="ECO:0000256" key="2">
    <source>
        <dbReference type="ARBA" id="ARBA00004629"/>
    </source>
</evidence>
<evidence type="ECO:0000256" key="8">
    <source>
        <dbReference type="ARBA" id="ARBA00023306"/>
    </source>
</evidence>
<evidence type="ECO:0000256" key="5">
    <source>
        <dbReference type="ARBA" id="ARBA00022776"/>
    </source>
</evidence>
<evidence type="ECO:0000256" key="1">
    <source>
        <dbReference type="ARBA" id="ARBA00004123"/>
    </source>
</evidence>
<keyword evidence="7" id="KW-0539">Nucleus</keyword>
<dbReference type="GO" id="GO:0051301">
    <property type="term" value="P:cell division"/>
    <property type="evidence" value="ECO:0007669"/>
    <property type="project" value="UniProtKB-KW"/>
</dbReference>
<keyword evidence="6" id="KW-0995">Kinetochore</keyword>
<reference evidence="11" key="1">
    <citation type="submission" date="2023-06" db="EMBL/GenBank/DDBJ databases">
        <title>Genome-scale phylogeny and comparative genomics of the fungal order Sordariales.</title>
        <authorList>
            <consortium name="Lawrence Berkeley National Laboratory"/>
            <person name="Hensen N."/>
            <person name="Bonometti L."/>
            <person name="Westerberg I."/>
            <person name="Brannstrom I.O."/>
            <person name="Guillou S."/>
            <person name="Cros-Aarteil S."/>
            <person name="Calhoun S."/>
            <person name="Haridas S."/>
            <person name="Kuo A."/>
            <person name="Mondo S."/>
            <person name="Pangilinan J."/>
            <person name="Riley R."/>
            <person name="LaButti K."/>
            <person name="Andreopoulos B."/>
            <person name="Lipzen A."/>
            <person name="Chen C."/>
            <person name="Yanf M."/>
            <person name="Daum C."/>
            <person name="Ng V."/>
            <person name="Clum A."/>
            <person name="Steindorff A."/>
            <person name="Ohm R."/>
            <person name="Martin F."/>
            <person name="Silar P."/>
            <person name="Natvig D."/>
            <person name="Lalanne C."/>
            <person name="Gautier V."/>
            <person name="Ament-velasquez S.L."/>
            <person name="Kruys A."/>
            <person name="Hutchinson M.I."/>
            <person name="Powell A.J."/>
            <person name="Barry K."/>
            <person name="Miller A.N."/>
            <person name="Grigoriev I.V."/>
            <person name="Debuchy R."/>
            <person name="Gladieux P."/>
            <person name="Thoren M.H."/>
            <person name="Johannesson H."/>
        </authorList>
    </citation>
    <scope>NUCLEOTIDE SEQUENCE</scope>
    <source>
        <strain evidence="11">SMH2392-1A</strain>
    </source>
</reference>
<dbReference type="Proteomes" id="UP001172101">
    <property type="component" value="Unassembled WGS sequence"/>
</dbReference>
<dbReference type="GO" id="GO:0000444">
    <property type="term" value="C:MIS12/MIND type complex"/>
    <property type="evidence" value="ECO:0007669"/>
    <property type="project" value="InterPro"/>
</dbReference>
<evidence type="ECO:0000313" key="11">
    <source>
        <dbReference type="EMBL" id="KAK0722803.1"/>
    </source>
</evidence>
<evidence type="ECO:0000256" key="10">
    <source>
        <dbReference type="SAM" id="MobiDB-lite"/>
    </source>
</evidence>
<dbReference type="RefSeq" id="XP_060298727.1">
    <property type="nucleotide sequence ID" value="XM_060436046.1"/>
</dbReference>
<evidence type="ECO:0000256" key="7">
    <source>
        <dbReference type="ARBA" id="ARBA00023242"/>
    </source>
</evidence>
<proteinExistence type="predicted"/>
<name>A0AA40AVJ4_9PEZI</name>
<dbReference type="GO" id="GO:0007059">
    <property type="term" value="P:chromosome segregation"/>
    <property type="evidence" value="ECO:0007669"/>
    <property type="project" value="TreeGrafter"/>
</dbReference>
<keyword evidence="12" id="KW-1185">Reference proteome</keyword>
<dbReference type="EMBL" id="JAUIRO010000003">
    <property type="protein sequence ID" value="KAK0722803.1"/>
    <property type="molecule type" value="Genomic_DNA"/>
</dbReference>
<accession>A0AA40AVJ4</accession>
<dbReference type="AlphaFoldDB" id="A0AA40AVJ4"/>
<organism evidence="11 12">
    <name type="scientific">Lasiosphaeria miniovina</name>
    <dbReference type="NCBI Taxonomy" id="1954250"/>
    <lineage>
        <taxon>Eukaryota</taxon>
        <taxon>Fungi</taxon>
        <taxon>Dikarya</taxon>
        <taxon>Ascomycota</taxon>
        <taxon>Pezizomycotina</taxon>
        <taxon>Sordariomycetes</taxon>
        <taxon>Sordariomycetidae</taxon>
        <taxon>Sordariales</taxon>
        <taxon>Lasiosphaeriaceae</taxon>
        <taxon>Lasiosphaeria</taxon>
    </lineage>
</organism>
<dbReference type="PANTHER" id="PTHR15459:SF3">
    <property type="entry name" value="POLYAMINE-MODULATED FACTOR 1"/>
    <property type="match status" value="1"/>
</dbReference>
<dbReference type="GeneID" id="85319316"/>
<evidence type="ECO:0000256" key="3">
    <source>
        <dbReference type="ARBA" id="ARBA00022454"/>
    </source>
</evidence>
<feature type="compositionally biased region" description="Low complexity" evidence="10">
    <location>
        <begin position="9"/>
        <end position="21"/>
    </location>
</feature>
<comment type="subcellular location">
    <subcellularLocation>
        <location evidence="2">Chromosome</location>
        <location evidence="2">Centromere</location>
        <location evidence="2">Kinetochore</location>
    </subcellularLocation>
    <subcellularLocation>
        <location evidence="1">Nucleus</location>
    </subcellularLocation>
</comment>
<evidence type="ECO:0000256" key="4">
    <source>
        <dbReference type="ARBA" id="ARBA00022618"/>
    </source>
</evidence>
<feature type="compositionally biased region" description="Low complexity" evidence="10">
    <location>
        <begin position="46"/>
        <end position="76"/>
    </location>
</feature>
<feature type="non-terminal residue" evidence="11">
    <location>
        <position position="1"/>
    </location>
</feature>
<sequence>MSVDKEPAQQQQQQQQLQPQQGGAEDHTMQDAATSTTQQPGPQPQPQQDAPPLSTPTTTSTTANNAANADAGNNGDNDNEAPDSPPLPAKHRPATPGPRAARLQALFAATLTHTLDKISYANFAACYPTVAARAPGTLEFVQRQMVERLGAQCKREFDSVLQNRNVIAKLNELESLVSEAAARKQVAAETTDVVAVDGVEPPVPPHTLPAGTVLAAHLAPHLAAQQSALNARLQNTQAANARLFDEIGAQRADIEALLATVERVLADMDGAAGLLDGVADELVRETRAAAAVVDPDPDLGIVGGG</sequence>
<gene>
    <name evidence="11" type="ORF">B0T26DRAFT_619514</name>
</gene>
<keyword evidence="9" id="KW-0137">Centromere</keyword>
<evidence type="ECO:0000256" key="6">
    <source>
        <dbReference type="ARBA" id="ARBA00022838"/>
    </source>
</evidence>
<dbReference type="InterPro" id="IPR007128">
    <property type="entry name" value="PMF1/Nnf1"/>
</dbReference>
<comment type="caution">
    <text evidence="11">The sequence shown here is derived from an EMBL/GenBank/DDBJ whole genome shotgun (WGS) entry which is preliminary data.</text>
</comment>
<dbReference type="GO" id="GO:0005634">
    <property type="term" value="C:nucleus"/>
    <property type="evidence" value="ECO:0007669"/>
    <property type="project" value="UniProtKB-SubCell"/>
</dbReference>
<dbReference type="Pfam" id="PF03980">
    <property type="entry name" value="Nnf1"/>
    <property type="match status" value="1"/>
</dbReference>
<evidence type="ECO:0000256" key="9">
    <source>
        <dbReference type="ARBA" id="ARBA00023328"/>
    </source>
</evidence>
<feature type="region of interest" description="Disordered" evidence="10">
    <location>
        <begin position="1"/>
        <end position="98"/>
    </location>
</feature>
<keyword evidence="8" id="KW-0131">Cell cycle</keyword>
<protein>
    <submittedName>
        <fullName evidence="11">Nnf1-domain-containing protein</fullName>
    </submittedName>
</protein>
<keyword evidence="4" id="KW-0132">Cell division</keyword>
<evidence type="ECO:0000313" key="12">
    <source>
        <dbReference type="Proteomes" id="UP001172101"/>
    </source>
</evidence>
<keyword evidence="3" id="KW-0158">Chromosome</keyword>